<evidence type="ECO:0000256" key="12">
    <source>
        <dbReference type="SAM" id="SignalP"/>
    </source>
</evidence>
<keyword evidence="9" id="KW-0325">Glycoprotein</keyword>
<keyword evidence="3 11" id="KW-0415">Karyogamy</keyword>
<comment type="function">
    <text evidence="1 11">Required for nuclear membrane fusion during karyogamy.</text>
</comment>
<keyword evidence="5 11" id="KW-0732">Signal</keyword>
<evidence type="ECO:0000256" key="6">
    <source>
        <dbReference type="ARBA" id="ARBA00022824"/>
    </source>
</evidence>
<keyword evidence="7" id="KW-1133">Transmembrane helix</keyword>
<comment type="caution">
    <text evidence="13">The sequence shown here is derived from an EMBL/GenBank/DDBJ whole genome shotgun (WGS) entry which is preliminary data.</text>
</comment>
<comment type="subcellular location">
    <subcellularLocation>
        <location evidence="11">Endoplasmic reticulum membrane</location>
    </subcellularLocation>
    <subcellularLocation>
        <location evidence="11">Nucleus membrane</location>
    </subcellularLocation>
</comment>
<dbReference type="GO" id="GO:0005789">
    <property type="term" value="C:endoplasmic reticulum membrane"/>
    <property type="evidence" value="ECO:0007669"/>
    <property type="project" value="UniProtKB-SubCell"/>
</dbReference>
<dbReference type="EMBL" id="JAACJM010000014">
    <property type="protein sequence ID" value="KAF5369070.1"/>
    <property type="molecule type" value="Genomic_DNA"/>
</dbReference>
<protein>
    <recommendedName>
        <fullName evidence="15">Karyogamy protein 5</fullName>
    </recommendedName>
</protein>
<evidence type="ECO:0000256" key="8">
    <source>
        <dbReference type="ARBA" id="ARBA00023136"/>
    </source>
</evidence>
<dbReference type="OrthoDB" id="5311848at2759"/>
<dbReference type="GO" id="GO:0031965">
    <property type="term" value="C:nuclear membrane"/>
    <property type="evidence" value="ECO:0007669"/>
    <property type="project" value="UniProtKB-SubCell"/>
</dbReference>
<keyword evidence="8" id="KW-0472">Membrane</keyword>
<accession>A0A8H5GQK0</accession>
<evidence type="ECO:0000256" key="5">
    <source>
        <dbReference type="ARBA" id="ARBA00022729"/>
    </source>
</evidence>
<evidence type="ECO:0000256" key="4">
    <source>
        <dbReference type="ARBA" id="ARBA00022692"/>
    </source>
</evidence>
<feature type="chain" id="PRO_5034393324" description="Karyogamy protein 5" evidence="12">
    <location>
        <begin position="19"/>
        <end position="584"/>
    </location>
</feature>
<name>A0A8H5GQK0_9AGAR</name>
<evidence type="ECO:0000256" key="1">
    <source>
        <dbReference type="ARBA" id="ARBA00003389"/>
    </source>
</evidence>
<evidence type="ECO:0000256" key="2">
    <source>
        <dbReference type="ARBA" id="ARBA00010473"/>
    </source>
</evidence>
<comment type="similarity">
    <text evidence="2 11">Belongs to the KAR5 family.</text>
</comment>
<evidence type="ECO:0000256" key="9">
    <source>
        <dbReference type="ARBA" id="ARBA00023180"/>
    </source>
</evidence>
<dbReference type="PANTHER" id="PTHR28012">
    <property type="entry name" value="NUCLEAR FUSION PROTEIN KAR5"/>
    <property type="match status" value="1"/>
</dbReference>
<evidence type="ECO:0000256" key="10">
    <source>
        <dbReference type="ARBA" id="ARBA00023242"/>
    </source>
</evidence>
<keyword evidence="14" id="KW-1185">Reference proteome</keyword>
<keyword evidence="4" id="KW-0812">Transmembrane</keyword>
<dbReference type="Proteomes" id="UP000559256">
    <property type="component" value="Unassembled WGS sequence"/>
</dbReference>
<organism evidence="13 14">
    <name type="scientific">Tetrapyrgos nigripes</name>
    <dbReference type="NCBI Taxonomy" id="182062"/>
    <lineage>
        <taxon>Eukaryota</taxon>
        <taxon>Fungi</taxon>
        <taxon>Dikarya</taxon>
        <taxon>Basidiomycota</taxon>
        <taxon>Agaricomycotina</taxon>
        <taxon>Agaricomycetes</taxon>
        <taxon>Agaricomycetidae</taxon>
        <taxon>Agaricales</taxon>
        <taxon>Marasmiineae</taxon>
        <taxon>Marasmiaceae</taxon>
        <taxon>Tetrapyrgos</taxon>
    </lineage>
</organism>
<evidence type="ECO:0000256" key="11">
    <source>
        <dbReference type="RuleBase" id="RU368082"/>
    </source>
</evidence>
<sequence length="584" mass="66860">MRPSCIFFILAMFKTAFGNEVDLQNSLAEMQMISLRKIDDFSRRSDCFRKAAAIIRMQCSELDMSEAERVRAAISMTLCELATAKYHSPPMECFPFSLDHPPQDPDTPKSSNYHEAQGECVSALSRSAQFWSSYSGYLREIRTTPSPYCPPVPVSFVPQPSSLIEACIDLAKDIYLNITQEQASLVHLLLEKEQIQIGQLNIWKTNLQVSRQARHCKAVNKIETISQDMTDLAVHLSHLSSDIDMTYKAGEDRLQKQSEETMEKLTEVFGDLRQQFQQQEYNYVDRMDSTIAELSQKHLASFQDLLPSIEDDLHSRLDRLFLLTRQQQQLSLDTMTAAQDHWLSLRDEYMLMHESIIHLSQYAAQTTLELDLSRKHIRDIHLAHSELLSTAGILNRTVIGFLDTTKEEFDKLNDSVGALKEGLGVVSTVYRYDGLFGMDTERWWAKWWRDGLVWLLAFVVKGEPSTLMSLNDSSGFKAFEILASSSYSSLQELSSSISSSAQYHLSLAIVMIKKIRFQHTAGVLLALELKLAFLRSLHNRYANTNMNTQHNRNHIRSYTNSKQKFQTHPVHTFLSLIFLRFQAL</sequence>
<evidence type="ECO:0000256" key="3">
    <source>
        <dbReference type="ARBA" id="ARBA00022459"/>
    </source>
</evidence>
<reference evidence="13 14" key="1">
    <citation type="journal article" date="2020" name="ISME J.">
        <title>Uncovering the hidden diversity of litter-decomposition mechanisms in mushroom-forming fungi.</title>
        <authorList>
            <person name="Floudas D."/>
            <person name="Bentzer J."/>
            <person name="Ahren D."/>
            <person name="Johansson T."/>
            <person name="Persson P."/>
            <person name="Tunlid A."/>
        </authorList>
    </citation>
    <scope>NUCLEOTIDE SEQUENCE [LARGE SCALE GENOMIC DNA]</scope>
    <source>
        <strain evidence="13 14">CBS 291.85</strain>
    </source>
</reference>
<gene>
    <name evidence="13" type="ORF">D9758_002978</name>
</gene>
<dbReference type="GO" id="GO:0000742">
    <property type="term" value="P:karyogamy involved in conjugation with cellular fusion"/>
    <property type="evidence" value="ECO:0007669"/>
    <property type="project" value="UniProtKB-UniRule"/>
</dbReference>
<proteinExistence type="inferred from homology"/>
<dbReference type="InterPro" id="IPR007292">
    <property type="entry name" value="Nuclear_fusion_Kar5"/>
</dbReference>
<dbReference type="AlphaFoldDB" id="A0A8H5GQK0"/>
<feature type="signal peptide" evidence="12">
    <location>
        <begin position="1"/>
        <end position="18"/>
    </location>
</feature>
<keyword evidence="6 11" id="KW-0256">Endoplasmic reticulum</keyword>
<keyword evidence="10 11" id="KW-0539">Nucleus</keyword>
<evidence type="ECO:0000313" key="14">
    <source>
        <dbReference type="Proteomes" id="UP000559256"/>
    </source>
</evidence>
<dbReference type="PANTHER" id="PTHR28012:SF1">
    <property type="entry name" value="NUCLEAR FUSION PROTEIN KAR5"/>
    <property type="match status" value="1"/>
</dbReference>
<evidence type="ECO:0000313" key="13">
    <source>
        <dbReference type="EMBL" id="KAF5369070.1"/>
    </source>
</evidence>
<dbReference type="GO" id="GO:0048288">
    <property type="term" value="P:nuclear membrane fusion involved in karyogamy"/>
    <property type="evidence" value="ECO:0007669"/>
    <property type="project" value="UniProtKB-UniRule"/>
</dbReference>
<evidence type="ECO:0008006" key="15">
    <source>
        <dbReference type="Google" id="ProtNLM"/>
    </source>
</evidence>
<dbReference type="Pfam" id="PF04163">
    <property type="entry name" value="Tht1"/>
    <property type="match status" value="1"/>
</dbReference>
<evidence type="ECO:0000256" key="7">
    <source>
        <dbReference type="ARBA" id="ARBA00022989"/>
    </source>
</evidence>